<dbReference type="InterPro" id="IPR002885">
    <property type="entry name" value="PPR_rpt"/>
</dbReference>
<dbReference type="Gene3D" id="1.25.40.10">
    <property type="entry name" value="Tetratricopeptide repeat domain"/>
    <property type="match status" value="1"/>
</dbReference>
<feature type="repeat" description="PPR" evidence="2">
    <location>
        <begin position="120"/>
        <end position="154"/>
    </location>
</feature>
<organism evidence="3">
    <name type="scientific">Sesamum calycinum</name>
    <dbReference type="NCBI Taxonomy" id="2727403"/>
    <lineage>
        <taxon>Eukaryota</taxon>
        <taxon>Viridiplantae</taxon>
        <taxon>Streptophyta</taxon>
        <taxon>Embryophyta</taxon>
        <taxon>Tracheophyta</taxon>
        <taxon>Spermatophyta</taxon>
        <taxon>Magnoliopsida</taxon>
        <taxon>eudicotyledons</taxon>
        <taxon>Gunneridae</taxon>
        <taxon>Pentapetalae</taxon>
        <taxon>asterids</taxon>
        <taxon>lamiids</taxon>
        <taxon>Lamiales</taxon>
        <taxon>Pedaliaceae</taxon>
        <taxon>Sesamum</taxon>
    </lineage>
</organism>
<evidence type="ECO:0000256" key="1">
    <source>
        <dbReference type="ARBA" id="ARBA00022737"/>
    </source>
</evidence>
<evidence type="ECO:0000256" key="2">
    <source>
        <dbReference type="PROSITE-ProRule" id="PRU00708"/>
    </source>
</evidence>
<protein>
    <submittedName>
        <fullName evidence="3">Pentatricopeptide repeat-containing protein</fullName>
    </submittedName>
</protein>
<comment type="caution">
    <text evidence="3">The sequence shown here is derived from an EMBL/GenBank/DDBJ whole genome shotgun (WGS) entry which is preliminary data.</text>
</comment>
<name>A0AAW2SX17_9LAMI</name>
<feature type="repeat" description="PPR" evidence="2">
    <location>
        <begin position="186"/>
        <end position="220"/>
    </location>
</feature>
<gene>
    <name evidence="3" type="ORF">Scaly_0115900</name>
</gene>
<dbReference type="GO" id="GO:0009451">
    <property type="term" value="P:RNA modification"/>
    <property type="evidence" value="ECO:0007669"/>
    <property type="project" value="InterPro"/>
</dbReference>
<proteinExistence type="predicted"/>
<reference evidence="3" key="1">
    <citation type="submission" date="2020-06" db="EMBL/GenBank/DDBJ databases">
        <authorList>
            <person name="Li T."/>
            <person name="Hu X."/>
            <person name="Zhang T."/>
            <person name="Song X."/>
            <person name="Zhang H."/>
            <person name="Dai N."/>
            <person name="Sheng W."/>
            <person name="Hou X."/>
            <person name="Wei L."/>
        </authorList>
    </citation>
    <scope>NUCLEOTIDE SEQUENCE</scope>
    <source>
        <strain evidence="3">KEN8</strain>
        <tissue evidence="3">Leaf</tissue>
    </source>
</reference>
<accession>A0AAW2SX17</accession>
<keyword evidence="1" id="KW-0677">Repeat</keyword>
<dbReference type="EMBL" id="JACGWM010000001">
    <property type="protein sequence ID" value="KAL0396675.1"/>
    <property type="molecule type" value="Genomic_DNA"/>
</dbReference>
<dbReference type="PANTHER" id="PTHR47926">
    <property type="entry name" value="PENTATRICOPEPTIDE REPEAT-CONTAINING PROTEIN"/>
    <property type="match status" value="1"/>
</dbReference>
<dbReference type="AlphaFoldDB" id="A0AAW2SX17"/>
<dbReference type="PROSITE" id="PS51375">
    <property type="entry name" value="PPR"/>
    <property type="match status" value="2"/>
</dbReference>
<dbReference type="InterPro" id="IPR011990">
    <property type="entry name" value="TPR-like_helical_dom_sf"/>
</dbReference>
<evidence type="ECO:0000313" key="3">
    <source>
        <dbReference type="EMBL" id="KAL0396675.1"/>
    </source>
</evidence>
<dbReference type="GO" id="GO:0003723">
    <property type="term" value="F:RNA binding"/>
    <property type="evidence" value="ECO:0007669"/>
    <property type="project" value="InterPro"/>
</dbReference>
<sequence>MQFTHLLMPSPSVCIPSPCVSRHTYANRNTMNPKPLYLRTLIRSLSLRSSLFSSSFSSKTQLIQAAKALKPCFRSSENDESLMIRSEWDSKLKESVEHLCRQKRLKDVIQLLEKQVHQPSAVLYTTILQLCIEKRALDEGKRVHAHIKRSGFVPGIFISNKILDLYCKCESISDAQTVFDEMGEKDLCSWNILISGYAKMGWVSEARNVFDEMPKRDKLLVDSYDFGLREA</sequence>
<dbReference type="InterPro" id="IPR046960">
    <property type="entry name" value="PPR_At4g14850-like_plant"/>
</dbReference>
<dbReference type="Pfam" id="PF01535">
    <property type="entry name" value="PPR"/>
    <property type="match status" value="2"/>
</dbReference>
<dbReference type="NCBIfam" id="TIGR00756">
    <property type="entry name" value="PPR"/>
    <property type="match status" value="1"/>
</dbReference>
<reference evidence="3" key="2">
    <citation type="journal article" date="2024" name="Plant">
        <title>Genomic evolution and insights into agronomic trait innovations of Sesamum species.</title>
        <authorList>
            <person name="Miao H."/>
            <person name="Wang L."/>
            <person name="Qu L."/>
            <person name="Liu H."/>
            <person name="Sun Y."/>
            <person name="Le M."/>
            <person name="Wang Q."/>
            <person name="Wei S."/>
            <person name="Zheng Y."/>
            <person name="Lin W."/>
            <person name="Duan Y."/>
            <person name="Cao H."/>
            <person name="Xiong S."/>
            <person name="Wang X."/>
            <person name="Wei L."/>
            <person name="Li C."/>
            <person name="Ma Q."/>
            <person name="Ju M."/>
            <person name="Zhao R."/>
            <person name="Li G."/>
            <person name="Mu C."/>
            <person name="Tian Q."/>
            <person name="Mei H."/>
            <person name="Zhang T."/>
            <person name="Gao T."/>
            <person name="Zhang H."/>
        </authorList>
    </citation>
    <scope>NUCLEOTIDE SEQUENCE</scope>
    <source>
        <strain evidence="3">KEN8</strain>
    </source>
</reference>